<dbReference type="EMBL" id="UGQY01000004">
    <property type="protein sequence ID" value="SUA04010.1"/>
    <property type="molecule type" value="Genomic_DNA"/>
</dbReference>
<sequence>MTYATTDDVAALWAKTLDAAETLMVQRRLEQVERLIRKRIPDLEARVSDPDYLADVVQVEADAVLRAVRNADGLYGETDGNYSVQYQRMDGETLGKVQILPEEWETLGVRQSRVSVLVPSFGTYGGPL</sequence>
<proteinExistence type="predicted"/>
<reference evidence="1 2" key="1">
    <citation type="submission" date="2018-06" db="EMBL/GenBank/DDBJ databases">
        <authorList>
            <consortium name="Pathogen Informatics"/>
            <person name="Doyle S."/>
        </authorList>
    </citation>
    <scope>NUCLEOTIDE SEQUENCE [LARGE SCALE GENOMIC DNA]</scope>
    <source>
        <strain evidence="1 2">NCTC1542</strain>
    </source>
</reference>
<evidence type="ECO:0000313" key="2">
    <source>
        <dbReference type="Proteomes" id="UP000255389"/>
    </source>
</evidence>
<name>A0A378V352_MYCFO</name>
<dbReference type="Proteomes" id="UP000255389">
    <property type="component" value="Unassembled WGS sequence"/>
</dbReference>
<dbReference type="InterPro" id="IPR018963">
    <property type="entry name" value="Mycophage_D29_Gp19"/>
</dbReference>
<evidence type="ECO:0000313" key="1">
    <source>
        <dbReference type="EMBL" id="SUA04010.1"/>
    </source>
</evidence>
<accession>A0A378V352</accession>
<protein>
    <submittedName>
        <fullName evidence="1">Phage protein Gp19/Gp15/Gp42</fullName>
    </submittedName>
</protein>
<gene>
    <name evidence="1" type="ORF">NCTC1542_05504</name>
</gene>
<organism evidence="1 2">
    <name type="scientific">Mycolicibacterium fortuitum</name>
    <name type="common">Mycobacterium fortuitum</name>
    <dbReference type="NCBI Taxonomy" id="1766"/>
    <lineage>
        <taxon>Bacteria</taxon>
        <taxon>Bacillati</taxon>
        <taxon>Actinomycetota</taxon>
        <taxon>Actinomycetes</taxon>
        <taxon>Mycobacteriales</taxon>
        <taxon>Mycobacteriaceae</taxon>
        <taxon>Mycolicibacterium</taxon>
    </lineage>
</organism>
<dbReference type="AlphaFoldDB" id="A0A378V352"/>
<dbReference type="Pfam" id="PF09355">
    <property type="entry name" value="Phage_Gp19"/>
    <property type="match status" value="1"/>
</dbReference>